<protein>
    <submittedName>
        <fullName evidence="1">Uncharacterized protein</fullName>
    </submittedName>
</protein>
<dbReference type="RefSeq" id="WP_009207676.1">
    <property type="nucleotide sequence ID" value="NC_022357.1"/>
</dbReference>
<dbReference type="KEGG" id="sdr:SCD_n02563"/>
<evidence type="ECO:0000313" key="2">
    <source>
        <dbReference type="Proteomes" id="UP000015559"/>
    </source>
</evidence>
<reference evidence="1 2" key="1">
    <citation type="journal article" date="2012" name="Appl. Environ. Microbiol.">
        <title>Draft genome sequence of a psychrotolerant sulfur-oxidizing bacterium, Sulfuricella denitrificans skB26, and proteomic insights into cold adaptation.</title>
        <authorList>
            <person name="Watanabe T."/>
            <person name="Kojima H."/>
            <person name="Fukui M."/>
        </authorList>
    </citation>
    <scope>NUCLEOTIDE SEQUENCE [LARGE SCALE GENOMIC DNA]</scope>
    <source>
        <strain evidence="2">skB26</strain>
    </source>
</reference>
<dbReference type="Proteomes" id="UP000015559">
    <property type="component" value="Chromosome"/>
</dbReference>
<evidence type="ECO:0000313" key="1">
    <source>
        <dbReference type="EMBL" id="BAN36365.1"/>
    </source>
</evidence>
<proteinExistence type="predicted"/>
<dbReference type="STRING" id="1163617.SCD_n02563"/>
<dbReference type="HOGENOM" id="CLU_1061414_0_0_4"/>
<dbReference type="eggNOG" id="ENOG502Z9JY">
    <property type="taxonomic scope" value="Bacteria"/>
</dbReference>
<dbReference type="AlphaFoldDB" id="S6AAY4"/>
<organism evidence="1 2">
    <name type="scientific">Sulfuricella denitrificans (strain DSM 22764 / NBRC 105220 / skB26)</name>
    <dbReference type="NCBI Taxonomy" id="1163617"/>
    <lineage>
        <taxon>Bacteria</taxon>
        <taxon>Pseudomonadati</taxon>
        <taxon>Pseudomonadota</taxon>
        <taxon>Betaproteobacteria</taxon>
        <taxon>Nitrosomonadales</taxon>
        <taxon>Sulfuricellaceae</taxon>
        <taxon>Sulfuricella</taxon>
    </lineage>
</organism>
<name>S6AAY4_SULDS</name>
<dbReference type="EMBL" id="AP013066">
    <property type="protein sequence ID" value="BAN36365.1"/>
    <property type="molecule type" value="Genomic_DNA"/>
</dbReference>
<sequence>MFGLFRSKPLLDEGSTEWLFNTYAWALRNLGSEVFRENVILVTPSDHHFPDQSSSTAEEKVSTAFVRVRAYAGMQDWPCELTALSSDMNPGRPLAISSATPKDPQGAVSIKEVRPSIPIAFDPGMIRKPIVLIAAFAQQLGYHLGRAVEEESPGGEELRGPTSDLLAVFMGFGLFMANSALTVSRGGCSGCCTSAQKLGYLTEDEFVYALAIFCVLKNIPNTDVELHLKKTLRPFFRKAVKEINKTGGGDIQRLKTLGTATH</sequence>
<accession>S6AAY4</accession>
<dbReference type="OrthoDB" id="7170694at2"/>
<gene>
    <name evidence="1" type="ORF">SCD_n02563</name>
</gene>
<keyword evidence="2" id="KW-1185">Reference proteome</keyword>